<keyword evidence="3" id="KW-1185">Reference proteome</keyword>
<protein>
    <submittedName>
        <fullName evidence="2 4">Uncharacterized protein</fullName>
    </submittedName>
</protein>
<evidence type="ECO:0000313" key="2">
    <source>
        <dbReference type="EMBL" id="VDM43494.1"/>
    </source>
</evidence>
<organism evidence="3 4">
    <name type="scientific">Toxocara canis</name>
    <name type="common">Canine roundworm</name>
    <dbReference type="NCBI Taxonomy" id="6265"/>
    <lineage>
        <taxon>Eukaryota</taxon>
        <taxon>Metazoa</taxon>
        <taxon>Ecdysozoa</taxon>
        <taxon>Nematoda</taxon>
        <taxon>Chromadorea</taxon>
        <taxon>Rhabditida</taxon>
        <taxon>Spirurina</taxon>
        <taxon>Ascaridomorpha</taxon>
        <taxon>Ascaridoidea</taxon>
        <taxon>Toxocaridae</taxon>
        <taxon>Toxocara</taxon>
    </lineage>
</organism>
<dbReference type="AlphaFoldDB" id="A0A183UUK2"/>
<proteinExistence type="predicted"/>
<reference evidence="4" key="1">
    <citation type="submission" date="2016-06" db="UniProtKB">
        <authorList>
            <consortium name="WormBaseParasite"/>
        </authorList>
    </citation>
    <scope>IDENTIFICATION</scope>
</reference>
<feature type="region of interest" description="Disordered" evidence="1">
    <location>
        <begin position="63"/>
        <end position="83"/>
    </location>
</feature>
<sequence length="83" mass="9139">MNTVAHTKENVCASNIGVCDDGSAIRREDSSTTDRREFGFNVQVVISITTSLQIQSKRDKPLVDGTTLTTIPPPFQTTPFQRV</sequence>
<accession>A0A183UUK2</accession>
<dbReference type="EMBL" id="UYWY01021146">
    <property type="protein sequence ID" value="VDM43494.1"/>
    <property type="molecule type" value="Genomic_DNA"/>
</dbReference>
<gene>
    <name evidence="2" type="ORF">TCNE_LOCUS12173</name>
</gene>
<name>A0A183UUK2_TOXCA</name>
<evidence type="ECO:0000313" key="4">
    <source>
        <dbReference type="WBParaSite" id="TCNE_0001217201-mRNA-1"/>
    </source>
</evidence>
<evidence type="ECO:0000256" key="1">
    <source>
        <dbReference type="SAM" id="MobiDB-lite"/>
    </source>
</evidence>
<dbReference type="WBParaSite" id="TCNE_0001217201-mRNA-1">
    <property type="protein sequence ID" value="TCNE_0001217201-mRNA-1"/>
    <property type="gene ID" value="TCNE_0001217201"/>
</dbReference>
<reference evidence="2 3" key="2">
    <citation type="submission" date="2018-11" db="EMBL/GenBank/DDBJ databases">
        <authorList>
            <consortium name="Pathogen Informatics"/>
        </authorList>
    </citation>
    <scope>NUCLEOTIDE SEQUENCE [LARGE SCALE GENOMIC DNA]</scope>
</reference>
<evidence type="ECO:0000313" key="3">
    <source>
        <dbReference type="Proteomes" id="UP000050794"/>
    </source>
</evidence>
<dbReference type="Proteomes" id="UP000050794">
    <property type="component" value="Unassembled WGS sequence"/>
</dbReference>